<organism evidence="1 2">
    <name type="scientific">Dysgonomonas alginatilytica</name>
    <dbReference type="NCBI Taxonomy" id="1605892"/>
    <lineage>
        <taxon>Bacteria</taxon>
        <taxon>Pseudomonadati</taxon>
        <taxon>Bacteroidota</taxon>
        <taxon>Bacteroidia</taxon>
        <taxon>Bacteroidales</taxon>
        <taxon>Dysgonomonadaceae</taxon>
        <taxon>Dysgonomonas</taxon>
    </lineage>
</organism>
<name>A0A2V3PKU5_9BACT</name>
<dbReference type="EMBL" id="QICL01000032">
    <property type="protein sequence ID" value="PXV60036.1"/>
    <property type="molecule type" value="Genomic_DNA"/>
</dbReference>
<keyword evidence="2" id="KW-1185">Reference proteome</keyword>
<dbReference type="AlphaFoldDB" id="A0A2V3PKU5"/>
<sequence length="264" mass="31054">METDKILNNYHKWLSTIITEYQLSILDRLIIYNSVKSFSYSDQIIGEDFLAETEKIVDNLVFEELNQIPKFHILLYMMLNNNNSPTSLFIKEWLLYLKSDIGEERYDFPYCFLSYKVKNIDLISSFKNYDLLKSNIETYTSLINIGTDFGKNKEFTFSEKYNTNLLEALMLQLYKKEYNLLLGNLVFRSLIYLGQNSNNTVVSCANYIGLQQNINGYFGNYLKDQFSKDEITAILNISFDCILTILEFQDESLRINNKIKNTFF</sequence>
<dbReference type="Proteomes" id="UP000247973">
    <property type="component" value="Unassembled WGS sequence"/>
</dbReference>
<proteinExistence type="predicted"/>
<reference evidence="1 2" key="1">
    <citation type="submission" date="2018-03" db="EMBL/GenBank/DDBJ databases">
        <title>Genomic Encyclopedia of Archaeal and Bacterial Type Strains, Phase II (KMG-II): from individual species to whole genera.</title>
        <authorList>
            <person name="Goeker M."/>
        </authorList>
    </citation>
    <scope>NUCLEOTIDE SEQUENCE [LARGE SCALE GENOMIC DNA]</scope>
    <source>
        <strain evidence="1 2">DSM 100214</strain>
    </source>
</reference>
<accession>A0A2V3PKU5</accession>
<dbReference type="RefSeq" id="WP_110312205.1">
    <property type="nucleotide sequence ID" value="NZ_QICL01000032.1"/>
</dbReference>
<gene>
    <name evidence="1" type="ORF">CLV62_13224</name>
</gene>
<evidence type="ECO:0000313" key="2">
    <source>
        <dbReference type="Proteomes" id="UP000247973"/>
    </source>
</evidence>
<protein>
    <submittedName>
        <fullName evidence="1">Uncharacterized protein</fullName>
    </submittedName>
</protein>
<evidence type="ECO:0000313" key="1">
    <source>
        <dbReference type="EMBL" id="PXV60036.1"/>
    </source>
</evidence>
<comment type="caution">
    <text evidence="1">The sequence shown here is derived from an EMBL/GenBank/DDBJ whole genome shotgun (WGS) entry which is preliminary data.</text>
</comment>